<evidence type="ECO:0000256" key="1">
    <source>
        <dbReference type="SAM" id="MobiDB-lite"/>
    </source>
</evidence>
<dbReference type="AlphaFoldDB" id="A0A1G4AX93"/>
<reference evidence="2 3" key="1">
    <citation type="submission" date="2016-09" db="EMBL/GenBank/DDBJ databases">
        <authorList>
            <person name="Capua I."/>
            <person name="De Benedictis P."/>
            <person name="Joannis T."/>
            <person name="Lombin L.H."/>
            <person name="Cattoli G."/>
        </authorList>
    </citation>
    <scope>NUCLEOTIDE SEQUENCE [LARGE SCALE GENOMIC DNA]</scope>
    <source>
        <strain evidence="2 3">IMI 309357</strain>
    </source>
</reference>
<feature type="region of interest" description="Disordered" evidence="1">
    <location>
        <begin position="1"/>
        <end position="42"/>
    </location>
</feature>
<feature type="compositionally biased region" description="Pro residues" evidence="1">
    <location>
        <begin position="73"/>
        <end position="83"/>
    </location>
</feature>
<organism evidence="2 3">
    <name type="scientific">Colletotrichum orchidophilum</name>
    <dbReference type="NCBI Taxonomy" id="1209926"/>
    <lineage>
        <taxon>Eukaryota</taxon>
        <taxon>Fungi</taxon>
        <taxon>Dikarya</taxon>
        <taxon>Ascomycota</taxon>
        <taxon>Pezizomycotina</taxon>
        <taxon>Sordariomycetes</taxon>
        <taxon>Hypocreomycetidae</taxon>
        <taxon>Glomerellales</taxon>
        <taxon>Glomerellaceae</taxon>
        <taxon>Colletotrichum</taxon>
    </lineage>
</organism>
<evidence type="ECO:0000313" key="2">
    <source>
        <dbReference type="EMBL" id="OHE93780.1"/>
    </source>
</evidence>
<dbReference type="Proteomes" id="UP000176998">
    <property type="component" value="Unassembled WGS sequence"/>
</dbReference>
<accession>A0A1G4AX93</accession>
<dbReference type="RefSeq" id="XP_022470944.1">
    <property type="nucleotide sequence ID" value="XM_022622533.1"/>
</dbReference>
<name>A0A1G4AX93_9PEZI</name>
<sequence length="95" mass="10556">MKEKQKKEAKEKEEALKEATRMEAARKEEEARSKTLSVHAAPMEARPALAQVPPMHYGAPAPVQYQQPAYQASPPPVPAPAPPVSSWQQPPQQQY</sequence>
<proteinExistence type="predicted"/>
<comment type="caution">
    <text evidence="2">The sequence shown here is derived from an EMBL/GenBank/DDBJ whole genome shotgun (WGS) entry which is preliminary data.</text>
</comment>
<feature type="region of interest" description="Disordered" evidence="1">
    <location>
        <begin position="54"/>
        <end position="95"/>
    </location>
</feature>
<dbReference type="GeneID" id="34564043"/>
<gene>
    <name evidence="2" type="ORF">CORC01_10906</name>
</gene>
<dbReference type="EMBL" id="MJBS01000112">
    <property type="protein sequence ID" value="OHE93780.1"/>
    <property type="molecule type" value="Genomic_DNA"/>
</dbReference>
<feature type="compositionally biased region" description="Low complexity" evidence="1">
    <location>
        <begin position="59"/>
        <end position="72"/>
    </location>
</feature>
<evidence type="ECO:0000313" key="3">
    <source>
        <dbReference type="Proteomes" id="UP000176998"/>
    </source>
</evidence>
<feature type="compositionally biased region" description="Basic and acidic residues" evidence="1">
    <location>
        <begin position="1"/>
        <end position="33"/>
    </location>
</feature>
<feature type="compositionally biased region" description="Low complexity" evidence="1">
    <location>
        <begin position="84"/>
        <end position="95"/>
    </location>
</feature>
<protein>
    <submittedName>
        <fullName evidence="2">Uncharacterized protein</fullName>
    </submittedName>
</protein>
<keyword evidence="3" id="KW-1185">Reference proteome</keyword>